<dbReference type="InterPro" id="IPR011989">
    <property type="entry name" value="ARM-like"/>
</dbReference>
<evidence type="ECO:0000256" key="3">
    <source>
        <dbReference type="SAM" id="MobiDB-lite"/>
    </source>
</evidence>
<dbReference type="GO" id="GO:0005634">
    <property type="term" value="C:nucleus"/>
    <property type="evidence" value="ECO:0007669"/>
    <property type="project" value="GOC"/>
</dbReference>
<keyword evidence="7" id="KW-1185">Reference proteome</keyword>
<dbReference type="PANTHER" id="PTHR47550">
    <property type="entry name" value="DUAL SPECIFICITY PROTEIN PHOSPHATASE PPS1"/>
    <property type="match status" value="1"/>
</dbReference>
<dbReference type="CDD" id="cd14516">
    <property type="entry name" value="DSP_fungal_PPS1"/>
    <property type="match status" value="1"/>
</dbReference>
<dbReference type="InterPro" id="IPR000340">
    <property type="entry name" value="Dual-sp_phosphatase_cat-dom"/>
</dbReference>
<evidence type="ECO:0000313" key="7">
    <source>
        <dbReference type="Proteomes" id="UP000662931"/>
    </source>
</evidence>
<dbReference type="GO" id="GO:0033260">
    <property type="term" value="P:nuclear DNA replication"/>
    <property type="evidence" value="ECO:0007669"/>
    <property type="project" value="InterPro"/>
</dbReference>
<evidence type="ECO:0000313" key="6">
    <source>
        <dbReference type="EMBL" id="QPG74293.1"/>
    </source>
</evidence>
<dbReference type="Gene3D" id="1.25.10.10">
    <property type="entry name" value="Leucine-rich Repeat Variant"/>
    <property type="match status" value="1"/>
</dbReference>
<feature type="compositionally biased region" description="Low complexity" evidence="3">
    <location>
        <begin position="1098"/>
        <end position="1107"/>
    </location>
</feature>
<feature type="domain" description="Tyrosine-protein phosphatase" evidence="4">
    <location>
        <begin position="1825"/>
        <end position="1999"/>
    </location>
</feature>
<dbReference type="Pfam" id="PF08389">
    <property type="entry name" value="Xpo1"/>
    <property type="match status" value="1"/>
</dbReference>
<keyword evidence="2" id="KW-0904">Protein phosphatase</keyword>
<feature type="region of interest" description="Disordered" evidence="3">
    <location>
        <begin position="1083"/>
        <end position="1121"/>
    </location>
</feature>
<feature type="compositionally biased region" description="Acidic residues" evidence="3">
    <location>
        <begin position="1083"/>
        <end position="1095"/>
    </location>
</feature>
<proteinExistence type="predicted"/>
<dbReference type="InterPro" id="IPR016024">
    <property type="entry name" value="ARM-type_fold"/>
</dbReference>
<feature type="region of interest" description="Disordered" evidence="3">
    <location>
        <begin position="1799"/>
        <end position="1818"/>
    </location>
</feature>
<dbReference type="RefSeq" id="XP_038777858.1">
    <property type="nucleotide sequence ID" value="XM_038921930.1"/>
</dbReference>
<gene>
    <name evidence="6" type="ORF">FOA43_001618</name>
</gene>
<dbReference type="InterPro" id="IPR029021">
    <property type="entry name" value="Prot-tyrosine_phosphatase-like"/>
</dbReference>
<protein>
    <submittedName>
        <fullName evidence="6">Uncharacterized protein</fullName>
    </submittedName>
</protein>
<dbReference type="Pfam" id="PF01266">
    <property type="entry name" value="DAO"/>
    <property type="match status" value="1"/>
</dbReference>
<dbReference type="SUPFAM" id="SSF48371">
    <property type="entry name" value="ARM repeat"/>
    <property type="match status" value="1"/>
</dbReference>
<organism evidence="6 7">
    <name type="scientific">Eeniella nana</name>
    <name type="common">Yeast</name>
    <name type="synonym">Brettanomyces nanus</name>
    <dbReference type="NCBI Taxonomy" id="13502"/>
    <lineage>
        <taxon>Eukaryota</taxon>
        <taxon>Fungi</taxon>
        <taxon>Dikarya</taxon>
        <taxon>Ascomycota</taxon>
        <taxon>Saccharomycotina</taxon>
        <taxon>Pichiomycetes</taxon>
        <taxon>Pichiales</taxon>
        <taxon>Pichiaceae</taxon>
        <taxon>Brettanomyces</taxon>
    </lineage>
</organism>
<dbReference type="InterPro" id="IPR053239">
    <property type="entry name" value="Dual_spec_PTase"/>
</dbReference>
<dbReference type="OrthoDB" id="26399at2759"/>
<accession>A0A875S054</accession>
<reference evidence="6" key="1">
    <citation type="submission" date="2020-10" db="EMBL/GenBank/DDBJ databases">
        <authorList>
            <person name="Roach M.J.R."/>
        </authorList>
    </citation>
    <scope>NUCLEOTIDE SEQUENCE</scope>
    <source>
        <strain evidence="6">CBS 1945</strain>
    </source>
</reference>
<keyword evidence="1" id="KW-0378">Hydrolase</keyword>
<dbReference type="Gene3D" id="3.90.190.10">
    <property type="entry name" value="Protein tyrosine phosphatase superfamily"/>
    <property type="match status" value="1"/>
</dbReference>
<sequence length="2406" mass="271701">MEVQIQQAVEIASGYTNDNTLKQQALDFIQQFKASPDGWKHCITLLASSISAKDDSSISLNMKFFIFQVFDERIPFLSDEEKTNLKDAVFGYIEELISKEKVEPVFLRNAAAKTLGLLFVNCTLSCYPNLIKELLSMATQDGHTFNELATDYYLKTLVIIHQEIGDQMIIRDKQTTDRNTLLKDFIRDNDMVSMTESWKQILQHFTDPDAAIGDKALASEIIDGALMAIGFYSSWIEVNLILDQRFLTIFYQCLTSNDQKIQIRTAGTFVDILHKKMLPSKKLELINFLNLGTFLNQMQFNIKNLDFSFTQSLAKLCEQLGSECIEVLDRSSHDELKYDDFRNMAVANVLEVMPLVFRFLEYGYDDISLEVFPFLSNYLLFLKKNIVNEDLDFSALNNDQILTTLLKKIILKMKYDEEDDGDDEESIEMFDEVRSKLTSFQDSIVIINDMLSLEVMIESINEFLFQHLGGDGAKDADWRDIELGLYQLTYYSELLRNNIMNLPKTMINASKPYYVFNEMLCKVIKNSTDILLSHPLIQLLFFELIMKHYTFFSNSNIQVEGVDKSEILLKVLKIFASNFGIFSENSKVKYRSWYLFSRFIKLTRPQIDDFVITELTESLTPLLQFDFEVSGDKNRGGNLQDIDLTLVEENGSFENQLFLLEAIGVLITLMHSPEERINMVQNVLQPLFNNLEKCINGLHKLDLATLLQAHHTLVSVGTIIKGFEGLNPSQYTDKFIEILQQIAQVVLITLEQFDDYNVVREACSFCMVRLFILLSKFGSTHVEVLQDVLSKFVSITINGFDKRKMSEVVNFINFITQLFHYCSSMEPVYLLLSSLLAPLIGKVMERIELETSRAGDDFTKNDILDLQKALMSLLSSISNDNLNSMWLANDDNKQILVTVINLMLSYIYNYSTNDISLVKRAIGELNALNHGLGLGKVVDIEDHFKNDNNTFEKAGELLVANSILISIELTFKLQNKELLKDAQFRNGVLLEISRLLKTVAFIGHDIPDTNTLKKDKPKRNGQAGPPTTNTHNDMTCQQITNALINQLGYPVDAANEFVQHLISSTDRQFSKYLIGLIGDSDIDDDDDDDDSDNDNDNNKSISTINNSLPRTAGTANSANTARLRHIVDTTLSKRTGFKRSNSSSLESSDKSRTKLDFAFSDCFMNKTQPPPSFLHRRQGSSASSPATITTPRPVSLFAFEPSSNYFDDHRFVRQSPAVKIVSTDELIQFLILHYSIPLPDVDTVFPWLHGIHRNNQAQLQFLGRSITAETKYTSADANSSESSHSELFTPETTDNLEADLVSSRVPNGVRNIMVVRSCNTCGEVSSEYSDIIVESTGLIRGTVSADDILMSTQGVPDMKMYLKSVLGDKSEALGLISMDTIEDDCNRTKLLPVFKDMDPQFGVSLRNFHIQVSKVSNLSDLIVYCFNDDHSLCVDEATGDHSPCFDFSSKNCKCVSLCRLLHIAQIIYADEHFEMNSDPKLGSKRCPYNTFMVRDPSQQKMHEANLLAIPVMDTKSSLKAPQDLCSEYDLNVFNNWDSNYLYRERLEISKMSTATPISTGNVWLGNITDFECLQIRLGNGESFPQNTTSRLPSTPLYCDPQNTVVTLTKRDLDLKKKAISELDAKLITLPKTRWRLFVHCFEGATFPELSDLKALFESHNEHIEQVQLEFPPSGSFTLSDMSENDILTIVNICKLCYYRCSKHFPALLYCSDGYTETSLLTICFVMYAERLLLDDALIKLHMHYGRPFFIFRTDYLLLMKLEPILHGFSPLNSAENGSDDCTFEQDASRISVGCNVDSHYRSSRRSSTDAQSDSDSPLEPVLGSLPSRILPHLYLGSLAHACCLSLLSTLGINYIISVEEHIPWIDNLKYDTTVTESGCEVLSFKSNQRDFPSGDNCHVSQVMRINNICDDGVGTLTTTINDALEFLDKCYRNGGRVLVHCQVGVSRSATVCIAEVMRRLNVSLPRAYMFVRVRRLNVIIQPNLKLMYELFKWEEAFVRSKDLKAIQSQRRHRYSSNSSSLSSAASGSIFTAGGLSERSSISTFGGSAKIVVVGAGVVGLTTALELLNQPGANHRVTVVASQIPTDFQFSSNYTSPFAGANWMSFAAHDDIRQQNIDAVGYRRFKQLARTRPESGVKERVNYVYITNEKFAAGGNIIDLPWFSELKDLNLKLVPDYDHSKFSYAYKFDGFVISTTYYLGFLWSECAKTGRFDLQRKTINKLQDAFNLHADGVRADLVVNCSGLRARELVPDSAVYGVRGVTLLADNNINLKDVMVVETNEKGFSDEELYIMPRKEGGLVIGGCFQVNNEMEKTASDEQVQRILGRARKYLPNLNWKKFDIFRKQVGFRPFRKGGLRIEADPSLHGVIHCYGHGGAGYQASWGSAVEVVKLANNYLTSQKNTAYPHL</sequence>
<name>A0A875S054_EENNA</name>
<dbReference type="SMART" id="SM00195">
    <property type="entry name" value="DSPc"/>
    <property type="match status" value="1"/>
</dbReference>
<dbReference type="GeneID" id="62195019"/>
<evidence type="ECO:0000256" key="1">
    <source>
        <dbReference type="ARBA" id="ARBA00022801"/>
    </source>
</evidence>
<feature type="domain" description="Tyrosine specific protein phosphatases" evidence="5">
    <location>
        <begin position="1921"/>
        <end position="1986"/>
    </location>
</feature>
<dbReference type="PROSITE" id="PS50054">
    <property type="entry name" value="TYR_PHOSPHATASE_DUAL"/>
    <property type="match status" value="1"/>
</dbReference>
<feature type="region of interest" description="Disordered" evidence="3">
    <location>
        <begin position="1010"/>
        <end position="1033"/>
    </location>
</feature>
<evidence type="ECO:0000259" key="5">
    <source>
        <dbReference type="PROSITE" id="PS50056"/>
    </source>
</evidence>
<dbReference type="KEGG" id="bnn:FOA43_001618"/>
<dbReference type="PROSITE" id="PS00383">
    <property type="entry name" value="TYR_PHOSPHATASE_1"/>
    <property type="match status" value="1"/>
</dbReference>
<dbReference type="Proteomes" id="UP000662931">
    <property type="component" value="Chromosome 1"/>
</dbReference>
<dbReference type="EMBL" id="CP064812">
    <property type="protein sequence ID" value="QPG74293.1"/>
    <property type="molecule type" value="Genomic_DNA"/>
</dbReference>
<dbReference type="InterPro" id="IPR006076">
    <property type="entry name" value="FAD-dep_OxRdtase"/>
</dbReference>
<dbReference type="InterPro" id="IPR047949">
    <property type="entry name" value="PPS1_DSP"/>
</dbReference>
<dbReference type="PANTHER" id="PTHR47550:SF1">
    <property type="entry name" value="DUAL SPECIFICITY PROTEIN PHOSPHATASE PPS1"/>
    <property type="match status" value="1"/>
</dbReference>
<dbReference type="Pfam" id="PF19282">
    <property type="entry name" value="Exportin-T"/>
    <property type="match status" value="1"/>
</dbReference>
<dbReference type="SUPFAM" id="SSF52799">
    <property type="entry name" value="(Phosphotyrosine protein) phosphatases II"/>
    <property type="match status" value="1"/>
</dbReference>
<dbReference type="SUPFAM" id="SSF51971">
    <property type="entry name" value="Nucleotide-binding domain"/>
    <property type="match status" value="1"/>
</dbReference>
<dbReference type="InterPro" id="IPR020422">
    <property type="entry name" value="TYR_PHOSPHATASE_DUAL_dom"/>
</dbReference>
<dbReference type="GO" id="GO:0008138">
    <property type="term" value="F:protein tyrosine/serine/threonine phosphatase activity"/>
    <property type="evidence" value="ECO:0007669"/>
    <property type="project" value="InterPro"/>
</dbReference>
<dbReference type="InterPro" id="IPR013598">
    <property type="entry name" value="Exportin-1/Importin-b-like"/>
</dbReference>
<dbReference type="Pfam" id="PF00782">
    <property type="entry name" value="DSPc"/>
    <property type="match status" value="1"/>
</dbReference>
<dbReference type="Gene3D" id="3.30.9.10">
    <property type="entry name" value="D-Amino Acid Oxidase, subunit A, domain 2"/>
    <property type="match status" value="1"/>
</dbReference>
<evidence type="ECO:0000259" key="4">
    <source>
        <dbReference type="PROSITE" id="PS50054"/>
    </source>
</evidence>
<dbReference type="InterPro" id="IPR016130">
    <property type="entry name" value="Tyr_Pase_AS"/>
</dbReference>
<dbReference type="Gene3D" id="3.40.50.720">
    <property type="entry name" value="NAD(P)-binding Rossmann-like Domain"/>
    <property type="match status" value="1"/>
</dbReference>
<dbReference type="InterPro" id="IPR045546">
    <property type="entry name" value="Exportin-T_C"/>
</dbReference>
<dbReference type="InterPro" id="IPR000387">
    <property type="entry name" value="Tyr_Pase_dom"/>
</dbReference>
<evidence type="ECO:0000256" key="2">
    <source>
        <dbReference type="ARBA" id="ARBA00022912"/>
    </source>
</evidence>
<dbReference type="SUPFAM" id="SSF54373">
    <property type="entry name" value="FAD-linked reductases, C-terminal domain"/>
    <property type="match status" value="1"/>
</dbReference>
<dbReference type="PROSITE" id="PS50056">
    <property type="entry name" value="TYR_PHOSPHATASE_2"/>
    <property type="match status" value="1"/>
</dbReference>